<dbReference type="EMBL" id="JBCEZU010000538">
    <property type="protein sequence ID" value="KAK9518448.1"/>
    <property type="molecule type" value="Genomic_DNA"/>
</dbReference>
<sequence>MAPVNRTAQTLQQNKAEQSVTKHAEQKVQHSVKQTAAPCAAPERQRTGPLLLSEDPANSGRHRHYSSQRALTSATDTSWSAAITVCLRE</sequence>
<gene>
    <name evidence="2" type="ORF">VZT92_023754</name>
</gene>
<keyword evidence="3" id="KW-1185">Reference proteome</keyword>
<feature type="region of interest" description="Disordered" evidence="1">
    <location>
        <begin position="1"/>
        <end position="74"/>
    </location>
</feature>
<name>A0AAW1E8B0_ZOAVI</name>
<organism evidence="2 3">
    <name type="scientific">Zoarces viviparus</name>
    <name type="common">Viviparous eelpout</name>
    <name type="synonym">Blennius viviparus</name>
    <dbReference type="NCBI Taxonomy" id="48416"/>
    <lineage>
        <taxon>Eukaryota</taxon>
        <taxon>Metazoa</taxon>
        <taxon>Chordata</taxon>
        <taxon>Craniata</taxon>
        <taxon>Vertebrata</taxon>
        <taxon>Euteleostomi</taxon>
        <taxon>Actinopterygii</taxon>
        <taxon>Neopterygii</taxon>
        <taxon>Teleostei</taxon>
        <taxon>Neoteleostei</taxon>
        <taxon>Acanthomorphata</taxon>
        <taxon>Eupercaria</taxon>
        <taxon>Perciformes</taxon>
        <taxon>Cottioidei</taxon>
        <taxon>Zoarcales</taxon>
        <taxon>Zoarcidae</taxon>
        <taxon>Zoarcinae</taxon>
        <taxon>Zoarces</taxon>
    </lineage>
</organism>
<reference evidence="2 3" key="1">
    <citation type="journal article" date="2024" name="Genome Biol. Evol.">
        <title>Chromosome-level genome assembly of the viviparous eelpout Zoarces viviparus.</title>
        <authorList>
            <person name="Fuhrmann N."/>
            <person name="Brasseur M.V."/>
            <person name="Bakowski C.E."/>
            <person name="Podsiadlowski L."/>
            <person name="Prost S."/>
            <person name="Krehenwinkel H."/>
            <person name="Mayer C."/>
        </authorList>
    </citation>
    <scope>NUCLEOTIDE SEQUENCE [LARGE SCALE GENOMIC DNA]</scope>
    <source>
        <strain evidence="2">NO-MEL_2022_Ind0_liver</strain>
    </source>
</reference>
<protein>
    <submittedName>
        <fullName evidence="2">Uncharacterized protein</fullName>
    </submittedName>
</protein>
<dbReference type="AlphaFoldDB" id="A0AAW1E8B0"/>
<proteinExistence type="predicted"/>
<evidence type="ECO:0000313" key="3">
    <source>
        <dbReference type="Proteomes" id="UP001488805"/>
    </source>
</evidence>
<evidence type="ECO:0000313" key="2">
    <source>
        <dbReference type="EMBL" id="KAK9518448.1"/>
    </source>
</evidence>
<comment type="caution">
    <text evidence="2">The sequence shown here is derived from an EMBL/GenBank/DDBJ whole genome shotgun (WGS) entry which is preliminary data.</text>
</comment>
<accession>A0AAW1E8B0</accession>
<dbReference type="Proteomes" id="UP001488805">
    <property type="component" value="Unassembled WGS sequence"/>
</dbReference>
<evidence type="ECO:0000256" key="1">
    <source>
        <dbReference type="SAM" id="MobiDB-lite"/>
    </source>
</evidence>
<feature type="compositionally biased region" description="Polar residues" evidence="1">
    <location>
        <begin position="1"/>
        <end position="19"/>
    </location>
</feature>